<organism evidence="4 5">
    <name type="scientific">Calocera cornea HHB12733</name>
    <dbReference type="NCBI Taxonomy" id="1353952"/>
    <lineage>
        <taxon>Eukaryota</taxon>
        <taxon>Fungi</taxon>
        <taxon>Dikarya</taxon>
        <taxon>Basidiomycota</taxon>
        <taxon>Agaricomycotina</taxon>
        <taxon>Dacrymycetes</taxon>
        <taxon>Dacrymycetales</taxon>
        <taxon>Dacrymycetaceae</taxon>
        <taxon>Calocera</taxon>
    </lineage>
</organism>
<keyword evidence="1" id="KW-0479">Metal-binding</keyword>
<evidence type="ECO:0000259" key="3">
    <source>
        <dbReference type="PROSITE" id="PS51083"/>
    </source>
</evidence>
<keyword evidence="1" id="KW-0862">Zinc</keyword>
<keyword evidence="5" id="KW-1185">Reference proteome</keyword>
<feature type="domain" description="HIT-type" evidence="3">
    <location>
        <begin position="7"/>
        <end position="42"/>
    </location>
</feature>
<dbReference type="InterPro" id="IPR007529">
    <property type="entry name" value="Znf_HIT"/>
</dbReference>
<evidence type="ECO:0000313" key="4">
    <source>
        <dbReference type="EMBL" id="KZT56608.1"/>
    </source>
</evidence>
<dbReference type="EMBL" id="KV423975">
    <property type="protein sequence ID" value="KZT56608.1"/>
    <property type="molecule type" value="Genomic_DNA"/>
</dbReference>
<keyword evidence="1" id="KW-0863">Zinc-finger</keyword>
<dbReference type="GO" id="GO:0008270">
    <property type="term" value="F:zinc ion binding"/>
    <property type="evidence" value="ECO:0007669"/>
    <property type="project" value="UniProtKB-UniRule"/>
</dbReference>
<dbReference type="OrthoDB" id="18412at2759"/>
<feature type="region of interest" description="Disordered" evidence="2">
    <location>
        <begin position="45"/>
        <end position="66"/>
    </location>
</feature>
<protein>
    <recommendedName>
        <fullName evidence="3">HIT-type domain-containing protein</fullName>
    </recommendedName>
</protein>
<gene>
    <name evidence="4" type="ORF">CALCODRAFT_555851</name>
</gene>
<dbReference type="Gene3D" id="3.30.60.190">
    <property type="match status" value="1"/>
</dbReference>
<reference evidence="4 5" key="1">
    <citation type="journal article" date="2016" name="Mol. Biol. Evol.">
        <title>Comparative Genomics of Early-Diverging Mushroom-Forming Fungi Provides Insights into the Origins of Lignocellulose Decay Capabilities.</title>
        <authorList>
            <person name="Nagy L.G."/>
            <person name="Riley R."/>
            <person name="Tritt A."/>
            <person name="Adam C."/>
            <person name="Daum C."/>
            <person name="Floudas D."/>
            <person name="Sun H."/>
            <person name="Yadav J.S."/>
            <person name="Pangilinan J."/>
            <person name="Larsson K.H."/>
            <person name="Matsuura K."/>
            <person name="Barry K."/>
            <person name="Labutti K."/>
            <person name="Kuo R."/>
            <person name="Ohm R.A."/>
            <person name="Bhattacharya S.S."/>
            <person name="Shirouzu T."/>
            <person name="Yoshinaga Y."/>
            <person name="Martin F.M."/>
            <person name="Grigoriev I.V."/>
            <person name="Hibbett D.S."/>
        </authorList>
    </citation>
    <scope>NUCLEOTIDE SEQUENCE [LARGE SCALE GENOMIC DNA]</scope>
    <source>
        <strain evidence="4 5">HHB12733</strain>
    </source>
</reference>
<name>A0A165FDZ9_9BASI</name>
<dbReference type="STRING" id="1353952.A0A165FDZ9"/>
<evidence type="ECO:0000256" key="1">
    <source>
        <dbReference type="PROSITE-ProRule" id="PRU00453"/>
    </source>
</evidence>
<accession>A0A165FDZ9</accession>
<dbReference type="AlphaFoldDB" id="A0A165FDZ9"/>
<proteinExistence type="predicted"/>
<evidence type="ECO:0000256" key="2">
    <source>
        <dbReference type="SAM" id="MobiDB-lite"/>
    </source>
</evidence>
<evidence type="ECO:0000313" key="5">
    <source>
        <dbReference type="Proteomes" id="UP000076842"/>
    </source>
</evidence>
<dbReference type="SUPFAM" id="SSF144232">
    <property type="entry name" value="HIT/MYND zinc finger-like"/>
    <property type="match status" value="1"/>
</dbReference>
<dbReference type="Pfam" id="PF04438">
    <property type="entry name" value="zf-HIT"/>
    <property type="match status" value="1"/>
</dbReference>
<dbReference type="PROSITE" id="PS51083">
    <property type="entry name" value="ZF_HIT"/>
    <property type="match status" value="1"/>
</dbReference>
<sequence length="206" mass="22919">MVKKYKCQICETADFKYKCSACQVLYCSVPCYKVHKGISPSASSLPIAPSGSVPSPTPTADVSQTGHDAVRASETLRPLSSLRWPPEPERSMFVDPLTRDDPKPLDNEQYLAIATSSKIRSMLREQPRLPLLLRSLDSISSSFARERALELILDVATGRAEPVQLENGEYMNDDDFKLMREFAEEVENAVRRPGDLGLVWEGPTTT</sequence>
<dbReference type="Proteomes" id="UP000076842">
    <property type="component" value="Unassembled WGS sequence"/>
</dbReference>
<dbReference type="InParanoid" id="A0A165FDZ9"/>
<dbReference type="CDD" id="cd23024">
    <property type="entry name" value="zf-HIT_ZNHIT2-3"/>
    <property type="match status" value="1"/>
</dbReference>